<protein>
    <submittedName>
        <fullName evidence="2">Daunorubicin resistance protein DrrA family ABC transporter ATP-binding protein</fullName>
    </submittedName>
</protein>
<reference evidence="2 3" key="1">
    <citation type="submission" date="2019-06" db="EMBL/GenBank/DDBJ databases">
        <title>Complete genome sequence of Methanoculleus chikugoensis strain MG62.</title>
        <authorList>
            <person name="Asakawa S."/>
            <person name="Dianou D."/>
        </authorList>
    </citation>
    <scope>NUCLEOTIDE SEQUENCE [LARGE SCALE GENOMIC DNA]</scope>
    <source>
        <strain evidence="2 3">MG62</strain>
    </source>
</reference>
<evidence type="ECO:0000259" key="1">
    <source>
        <dbReference type="PROSITE" id="PS50893"/>
    </source>
</evidence>
<accession>A0ABN5XGG9</accession>
<dbReference type="InterPro" id="IPR003439">
    <property type="entry name" value="ABC_transporter-like_ATP-bd"/>
</dbReference>
<sequence>MSGIPMDAIEVIDLTKRFGDNVAVNGIGFKVREGETFGFLGPNGAGKTTTIRMLTGMTGITSGRVLIHGHDIVRDTLAAKRLMGVVSETSNVYDELSARDNLVFTGRLYHLRKAEIERRARDLLETFGLYERRHEPAEGFSKGMKRRLTLAMGLVNSPRILFLDEPTSGLDVQSRRLIRDVVQDLAQKNVTIFLTTHDIEEANVSCDRVAIINRGTIAAIDAPEKLKQTFESLQSVEISFDATRPGLLEALERLPQVSDVRKEGDKFRLYTADPPDVLGSLCVFAKEQNLRPISVTTLGPSLEEVFIRLTGLSVGMKKEARGTDAGVV</sequence>
<dbReference type="PANTHER" id="PTHR43582:SF4">
    <property type="entry name" value="ANTIBIOTIC RESISTANCE ABC TRANSPORTER ATP-BINDING PROTEIN"/>
    <property type="match status" value="1"/>
</dbReference>
<dbReference type="Pfam" id="PF00005">
    <property type="entry name" value="ABC_tran"/>
    <property type="match status" value="1"/>
</dbReference>
<dbReference type="GO" id="GO:0005524">
    <property type="term" value="F:ATP binding"/>
    <property type="evidence" value="ECO:0007669"/>
    <property type="project" value="UniProtKB-KW"/>
</dbReference>
<dbReference type="Proteomes" id="UP000824969">
    <property type="component" value="Chromosome"/>
</dbReference>
<name>A0ABN5XGG9_9EURY</name>
<dbReference type="PROSITE" id="PS00211">
    <property type="entry name" value="ABC_TRANSPORTER_1"/>
    <property type="match status" value="1"/>
</dbReference>
<organism evidence="2 3">
    <name type="scientific">Methanoculleus chikugoensis</name>
    <dbReference type="NCBI Taxonomy" id="118126"/>
    <lineage>
        <taxon>Archaea</taxon>
        <taxon>Methanobacteriati</taxon>
        <taxon>Methanobacteriota</taxon>
        <taxon>Stenosarchaea group</taxon>
        <taxon>Methanomicrobia</taxon>
        <taxon>Methanomicrobiales</taxon>
        <taxon>Methanomicrobiaceae</taxon>
        <taxon>Methanoculleus</taxon>
    </lineage>
</organism>
<gene>
    <name evidence="2" type="ORF">MchiMG62_10550</name>
</gene>
<keyword evidence="3" id="KW-1185">Reference proteome</keyword>
<dbReference type="EMBL" id="AP019781">
    <property type="protein sequence ID" value="BBL67874.1"/>
    <property type="molecule type" value="Genomic_DNA"/>
</dbReference>
<feature type="domain" description="ABC transporter" evidence="1">
    <location>
        <begin position="9"/>
        <end position="239"/>
    </location>
</feature>
<dbReference type="SMART" id="SM00382">
    <property type="entry name" value="AAA"/>
    <property type="match status" value="1"/>
</dbReference>
<keyword evidence="2" id="KW-0067">ATP-binding</keyword>
<proteinExistence type="predicted"/>
<dbReference type="InterPro" id="IPR003593">
    <property type="entry name" value="AAA+_ATPase"/>
</dbReference>
<keyword evidence="2" id="KW-0547">Nucleotide-binding</keyword>
<dbReference type="InterPro" id="IPR017871">
    <property type="entry name" value="ABC_transporter-like_CS"/>
</dbReference>
<evidence type="ECO:0000313" key="3">
    <source>
        <dbReference type="Proteomes" id="UP000824969"/>
    </source>
</evidence>
<dbReference type="PROSITE" id="PS50893">
    <property type="entry name" value="ABC_TRANSPORTER_2"/>
    <property type="match status" value="1"/>
</dbReference>
<evidence type="ECO:0000313" key="2">
    <source>
        <dbReference type="EMBL" id="BBL67874.1"/>
    </source>
</evidence>
<dbReference type="PANTHER" id="PTHR43582">
    <property type="entry name" value="LINEARMYCIN RESISTANCE ATP-BINDING PROTEIN LNRL"/>
    <property type="match status" value="1"/>
</dbReference>